<dbReference type="EMBL" id="KN847044">
    <property type="protein sequence ID" value="KIW26222.1"/>
    <property type="molecule type" value="Genomic_DNA"/>
</dbReference>
<evidence type="ECO:0000259" key="2">
    <source>
        <dbReference type="PROSITE" id="PS51471"/>
    </source>
</evidence>
<dbReference type="GO" id="GO:0046872">
    <property type="term" value="F:metal ion binding"/>
    <property type="evidence" value="ECO:0007669"/>
    <property type="project" value="UniProtKB-KW"/>
</dbReference>
<comment type="similarity">
    <text evidence="1">Belongs to the iron/ascorbate-dependent oxidoreductase family.</text>
</comment>
<protein>
    <recommendedName>
        <fullName evidence="2">Fe2OG dioxygenase domain-containing protein</fullName>
    </recommendedName>
</protein>
<dbReference type="PANTHER" id="PTHR41677">
    <property type="entry name" value="YALI0B19030P"/>
    <property type="match status" value="1"/>
</dbReference>
<dbReference type="PANTHER" id="PTHR41677:SF1">
    <property type="entry name" value="FE2OG DIOXYGENASE DOMAIN-CONTAINING PROTEIN"/>
    <property type="match status" value="1"/>
</dbReference>
<dbReference type="Proteomes" id="UP000054466">
    <property type="component" value="Unassembled WGS sequence"/>
</dbReference>
<dbReference type="PROSITE" id="PS51471">
    <property type="entry name" value="FE2OG_OXY"/>
    <property type="match status" value="1"/>
</dbReference>
<keyword evidence="1" id="KW-0560">Oxidoreductase</keyword>
<dbReference type="VEuPathDB" id="FungiDB:PV07_09335"/>
<keyword evidence="1" id="KW-0479">Metal-binding</keyword>
<dbReference type="GO" id="GO:0016491">
    <property type="term" value="F:oxidoreductase activity"/>
    <property type="evidence" value="ECO:0007669"/>
    <property type="project" value="UniProtKB-KW"/>
</dbReference>
<proteinExistence type="inferred from homology"/>
<sequence>MATVDILSPSVTLKTIGPPPVVGPTTKRPTRPTQQIPQSVIVNARNIVRQEFDPARHLNYVPPKKIISMADIGLEGAGISDTAVSEPFSLFTDEAIAQIRAEMFSEKVLEKCQFASSFASNMIRGYDERQALFSSRGGPGIRLTWRHSLAPFTFKAWYSPEVAKAVSEIAGIDLVPVMPYEIGHCNISVNNRKPDQAELERMRNHPGESMEAFAWHRDSYPFVCVTMLSDCSDMVGGETVLRTGDGRTMKVRGPSMGSAVVLQGRYIEHQALKAFTGGERISMITPWRPRSPLVKDEIVLTTVRPISYQDDLYPQFAEYRLQTLIARLEWQLAQIRRHGQNGQKFDLEGVREFLGHQGGYINDTLAEMFKYED</sequence>
<dbReference type="InterPro" id="IPR005123">
    <property type="entry name" value="Oxoglu/Fe-dep_dioxygenase_dom"/>
</dbReference>
<organism evidence="3 4">
    <name type="scientific">Cladophialophora immunda</name>
    <dbReference type="NCBI Taxonomy" id="569365"/>
    <lineage>
        <taxon>Eukaryota</taxon>
        <taxon>Fungi</taxon>
        <taxon>Dikarya</taxon>
        <taxon>Ascomycota</taxon>
        <taxon>Pezizomycotina</taxon>
        <taxon>Eurotiomycetes</taxon>
        <taxon>Chaetothyriomycetidae</taxon>
        <taxon>Chaetothyriales</taxon>
        <taxon>Herpotrichiellaceae</taxon>
        <taxon>Cladophialophora</taxon>
    </lineage>
</organism>
<accession>A0A0D2AM97</accession>
<evidence type="ECO:0000256" key="1">
    <source>
        <dbReference type="RuleBase" id="RU003682"/>
    </source>
</evidence>
<dbReference type="AlphaFoldDB" id="A0A0D2AM97"/>
<dbReference type="RefSeq" id="XP_016246438.1">
    <property type="nucleotide sequence ID" value="XM_016396582.1"/>
</dbReference>
<dbReference type="Gene3D" id="2.60.120.620">
    <property type="entry name" value="q2cbj1_9rhob like domain"/>
    <property type="match status" value="1"/>
</dbReference>
<reference evidence="3 4" key="1">
    <citation type="submission" date="2015-01" db="EMBL/GenBank/DDBJ databases">
        <title>The Genome Sequence of Cladophialophora immunda CBS83496.</title>
        <authorList>
            <consortium name="The Broad Institute Genomics Platform"/>
            <person name="Cuomo C."/>
            <person name="de Hoog S."/>
            <person name="Gorbushina A."/>
            <person name="Stielow B."/>
            <person name="Teixiera M."/>
            <person name="Abouelleil A."/>
            <person name="Chapman S.B."/>
            <person name="Priest M."/>
            <person name="Young S.K."/>
            <person name="Wortman J."/>
            <person name="Nusbaum C."/>
            <person name="Birren B."/>
        </authorList>
    </citation>
    <scope>NUCLEOTIDE SEQUENCE [LARGE SCALE GENOMIC DNA]</scope>
    <source>
        <strain evidence="3 4">CBS 83496</strain>
    </source>
</reference>
<gene>
    <name evidence="3" type="ORF">PV07_09335</name>
</gene>
<name>A0A0D2AM97_9EURO</name>
<evidence type="ECO:0000313" key="4">
    <source>
        <dbReference type="Proteomes" id="UP000054466"/>
    </source>
</evidence>
<keyword evidence="4" id="KW-1185">Reference proteome</keyword>
<feature type="domain" description="Fe2OG dioxygenase" evidence="2">
    <location>
        <begin position="193"/>
        <end position="291"/>
    </location>
</feature>
<dbReference type="OrthoDB" id="10256055at2759"/>
<evidence type="ECO:0000313" key="3">
    <source>
        <dbReference type="EMBL" id="KIW26222.1"/>
    </source>
</evidence>
<dbReference type="STRING" id="569365.A0A0D2AM97"/>
<keyword evidence="1" id="KW-0408">Iron</keyword>
<dbReference type="GeneID" id="27348529"/>
<dbReference type="HOGENOM" id="CLU_045155_0_0_1"/>